<dbReference type="Gene3D" id="3.40.50.150">
    <property type="entry name" value="Vaccinia Virus protein VP39"/>
    <property type="match status" value="1"/>
</dbReference>
<keyword evidence="2" id="KW-0489">Methyltransferase</keyword>
<dbReference type="EMBL" id="JAHHIF010000028">
    <property type="protein sequence ID" value="MBW4546699.1"/>
    <property type="molecule type" value="Genomic_DNA"/>
</dbReference>
<dbReference type="SUPFAM" id="SSF53335">
    <property type="entry name" value="S-adenosyl-L-methionine-dependent methyltransferases"/>
    <property type="match status" value="1"/>
</dbReference>
<name>A0A951PQ42_9CYAN</name>
<evidence type="ECO:0000313" key="2">
    <source>
        <dbReference type="EMBL" id="MBW4546699.1"/>
    </source>
</evidence>
<dbReference type="InterPro" id="IPR029063">
    <property type="entry name" value="SAM-dependent_MTases_sf"/>
</dbReference>
<evidence type="ECO:0000259" key="1">
    <source>
        <dbReference type="Pfam" id="PF13649"/>
    </source>
</evidence>
<comment type="caution">
    <text evidence="2">The sequence shown here is derived from an EMBL/GenBank/DDBJ whole genome shotgun (WGS) entry which is preliminary data.</text>
</comment>
<reference evidence="2" key="2">
    <citation type="journal article" date="2022" name="Microbiol. Resour. Announc.">
        <title>Metagenome Sequencing to Explore Phylogenomics of Terrestrial Cyanobacteria.</title>
        <authorList>
            <person name="Ward R.D."/>
            <person name="Stajich J.E."/>
            <person name="Johansen J.R."/>
            <person name="Huntemann M."/>
            <person name="Clum A."/>
            <person name="Foster B."/>
            <person name="Foster B."/>
            <person name="Roux S."/>
            <person name="Palaniappan K."/>
            <person name="Varghese N."/>
            <person name="Mukherjee S."/>
            <person name="Reddy T.B.K."/>
            <person name="Daum C."/>
            <person name="Copeland A."/>
            <person name="Chen I.A."/>
            <person name="Ivanova N.N."/>
            <person name="Kyrpides N.C."/>
            <person name="Shapiro N."/>
            <person name="Eloe-Fadrosh E.A."/>
            <person name="Pietrasiak N."/>
        </authorList>
    </citation>
    <scope>NUCLEOTIDE SEQUENCE</scope>
    <source>
        <strain evidence="2">CPER-KK1</strain>
    </source>
</reference>
<dbReference type="PANTHER" id="PTHR43591">
    <property type="entry name" value="METHYLTRANSFERASE"/>
    <property type="match status" value="1"/>
</dbReference>
<dbReference type="AlphaFoldDB" id="A0A951PQ42"/>
<proteinExistence type="predicted"/>
<evidence type="ECO:0000313" key="3">
    <source>
        <dbReference type="Proteomes" id="UP000753908"/>
    </source>
</evidence>
<dbReference type="InterPro" id="IPR041698">
    <property type="entry name" value="Methyltransf_25"/>
</dbReference>
<accession>A0A951PQ42</accession>
<dbReference type="CDD" id="cd02440">
    <property type="entry name" value="AdoMet_MTases"/>
    <property type="match status" value="1"/>
</dbReference>
<feature type="domain" description="Methyltransferase" evidence="1">
    <location>
        <begin position="41"/>
        <end position="140"/>
    </location>
</feature>
<dbReference type="Pfam" id="PF13649">
    <property type="entry name" value="Methyltransf_25"/>
    <property type="match status" value="1"/>
</dbReference>
<dbReference type="GO" id="GO:0032259">
    <property type="term" value="P:methylation"/>
    <property type="evidence" value="ECO:0007669"/>
    <property type="project" value="UniProtKB-KW"/>
</dbReference>
<reference evidence="2" key="1">
    <citation type="submission" date="2021-05" db="EMBL/GenBank/DDBJ databases">
        <authorList>
            <person name="Pietrasiak N."/>
            <person name="Ward R."/>
            <person name="Stajich J.E."/>
            <person name="Kurbessoian T."/>
        </authorList>
    </citation>
    <scope>NUCLEOTIDE SEQUENCE</scope>
    <source>
        <strain evidence="2">CPER-KK1</strain>
    </source>
</reference>
<dbReference type="GO" id="GO:0008168">
    <property type="term" value="F:methyltransferase activity"/>
    <property type="evidence" value="ECO:0007669"/>
    <property type="project" value="UniProtKB-KW"/>
</dbReference>
<protein>
    <submittedName>
        <fullName evidence="2">Class I SAM-dependent methyltransferase</fullName>
    </submittedName>
</protein>
<gene>
    <name evidence="2" type="ORF">KME25_19985</name>
</gene>
<dbReference type="Gene3D" id="2.20.130.10">
    <property type="entry name" value="CAC2371-like domains"/>
    <property type="match status" value="1"/>
</dbReference>
<organism evidence="2 3">
    <name type="scientific">Symplocastrum torsivum CPER-KK1</name>
    <dbReference type="NCBI Taxonomy" id="450513"/>
    <lineage>
        <taxon>Bacteria</taxon>
        <taxon>Bacillati</taxon>
        <taxon>Cyanobacteriota</taxon>
        <taxon>Cyanophyceae</taxon>
        <taxon>Oscillatoriophycideae</taxon>
        <taxon>Oscillatoriales</taxon>
        <taxon>Microcoleaceae</taxon>
        <taxon>Symplocastrum</taxon>
    </lineage>
</organism>
<sequence length="255" mass="29562">MNVFGNYARYYNLLYRDKDYAGEVQFIHQLIQTHEPNTQSILELGCGTGTHAQLLAKEGYDVHGVDLSAEMLQQARDRMTQLPQELASKLTFSQGDIRTIHLERQFDAIISLFHVFSYQTTNEDLQAAFATARRHLKPGGVFIFDCWYGPAVLCDRPSTRVKRLEDEEISITRIAESVMHPNQNLVDVNYQVFIKDKNTGAVEELQETHPMRYLFNPEIDWLLKESDFKLLENREWMSNREPGFDTWGVYFVCLG</sequence>
<keyword evidence="2" id="KW-0808">Transferase</keyword>
<dbReference type="Proteomes" id="UP000753908">
    <property type="component" value="Unassembled WGS sequence"/>
</dbReference>